<evidence type="ECO:0000256" key="2">
    <source>
        <dbReference type="ARBA" id="ARBA00022603"/>
    </source>
</evidence>
<dbReference type="Pfam" id="PF00398">
    <property type="entry name" value="RrnaAD"/>
    <property type="match status" value="1"/>
</dbReference>
<keyword evidence="3 7" id="KW-0808">Transferase</keyword>
<keyword evidence="8" id="KW-0698">rRNA processing</keyword>
<feature type="region of interest" description="Disordered" evidence="9">
    <location>
        <begin position="217"/>
        <end position="275"/>
    </location>
</feature>
<feature type="region of interest" description="Disordered" evidence="9">
    <location>
        <begin position="38"/>
        <end position="75"/>
    </location>
</feature>
<evidence type="ECO:0000313" key="10">
    <source>
        <dbReference type="EMBL" id="KAK6357166.1"/>
    </source>
</evidence>
<evidence type="ECO:0000256" key="8">
    <source>
        <dbReference type="RuleBase" id="RU362106"/>
    </source>
</evidence>
<dbReference type="GO" id="GO:0006391">
    <property type="term" value="P:transcription initiation at mitochondrial promoter"/>
    <property type="evidence" value="ECO:0007669"/>
    <property type="project" value="TreeGrafter"/>
</dbReference>
<comment type="caution">
    <text evidence="10">The sequence shown here is derived from an EMBL/GenBank/DDBJ whole genome shotgun (WGS) entry which is preliminary data.</text>
</comment>
<feature type="region of interest" description="Disordered" evidence="9">
    <location>
        <begin position="403"/>
        <end position="450"/>
    </location>
</feature>
<feature type="binding site" evidence="7">
    <location>
        <position position="553"/>
    </location>
    <ligand>
        <name>S-adenosyl-L-methionine</name>
        <dbReference type="ChEBI" id="CHEBI:59789"/>
    </ligand>
</feature>
<dbReference type="EC" id="2.1.1.-" evidence="8"/>
<keyword evidence="11" id="KW-1185">Reference proteome</keyword>
<dbReference type="PANTHER" id="PTHR11727">
    <property type="entry name" value="DIMETHYLADENOSINE TRANSFERASE"/>
    <property type="match status" value="1"/>
</dbReference>
<feature type="compositionally biased region" description="Polar residues" evidence="9">
    <location>
        <begin position="38"/>
        <end position="54"/>
    </location>
</feature>
<organism evidence="10 11">
    <name type="scientific">Orbilia javanica</name>
    <dbReference type="NCBI Taxonomy" id="47235"/>
    <lineage>
        <taxon>Eukaryota</taxon>
        <taxon>Fungi</taxon>
        <taxon>Dikarya</taxon>
        <taxon>Ascomycota</taxon>
        <taxon>Pezizomycotina</taxon>
        <taxon>Orbiliomycetes</taxon>
        <taxon>Orbiliales</taxon>
        <taxon>Orbiliaceae</taxon>
        <taxon>Orbilia</taxon>
    </lineage>
</organism>
<feature type="region of interest" description="Disordered" evidence="9">
    <location>
        <begin position="124"/>
        <end position="192"/>
    </location>
</feature>
<feature type="binding site" evidence="7">
    <location>
        <position position="479"/>
    </location>
    <ligand>
        <name>S-adenosyl-L-methionine</name>
        <dbReference type="ChEBI" id="CHEBI:59789"/>
    </ligand>
</feature>
<comment type="similarity">
    <text evidence="7 8">Belongs to the class I-like SAM-binding methyltransferase superfamily. rRNA adenine N(6)-methyltransferase family.</text>
</comment>
<dbReference type="Gene3D" id="1.10.8.100">
    <property type="entry name" value="Ribosomal RNA adenine dimethylase-like, domain 2"/>
    <property type="match status" value="1"/>
</dbReference>
<dbReference type="GO" id="GO:0000179">
    <property type="term" value="F:rRNA (adenine-N6,N6-)-dimethyltransferase activity"/>
    <property type="evidence" value="ECO:0007669"/>
    <property type="project" value="UniProtKB-UniRule"/>
</dbReference>
<dbReference type="GO" id="GO:0034245">
    <property type="term" value="C:mitochondrial DNA-directed RNA polymerase complex"/>
    <property type="evidence" value="ECO:0007669"/>
    <property type="project" value="TreeGrafter"/>
</dbReference>
<accession>A0AAN8RSI3</accession>
<evidence type="ECO:0000256" key="5">
    <source>
        <dbReference type="ARBA" id="ARBA00022884"/>
    </source>
</evidence>
<feature type="compositionally biased region" description="Basic residues" evidence="9">
    <location>
        <begin position="147"/>
        <end position="169"/>
    </location>
</feature>
<comment type="subcellular location">
    <subcellularLocation>
        <location evidence="1">Mitochondrion</location>
    </subcellularLocation>
</comment>
<dbReference type="Proteomes" id="UP001313282">
    <property type="component" value="Unassembled WGS sequence"/>
</dbReference>
<evidence type="ECO:0000256" key="3">
    <source>
        <dbReference type="ARBA" id="ARBA00022679"/>
    </source>
</evidence>
<evidence type="ECO:0000256" key="4">
    <source>
        <dbReference type="ARBA" id="ARBA00022691"/>
    </source>
</evidence>
<dbReference type="InterPro" id="IPR001737">
    <property type="entry name" value="KsgA/Erm"/>
</dbReference>
<evidence type="ECO:0000256" key="9">
    <source>
        <dbReference type="SAM" id="MobiDB-lite"/>
    </source>
</evidence>
<dbReference type="InterPro" id="IPR029063">
    <property type="entry name" value="SAM-dependent_MTases_sf"/>
</dbReference>
<evidence type="ECO:0000313" key="11">
    <source>
        <dbReference type="Proteomes" id="UP001313282"/>
    </source>
</evidence>
<dbReference type="PANTHER" id="PTHR11727:SF17">
    <property type="entry name" value="DIMETHYLADENOSINE TRANSFERASE 1, MITOCHONDRIAL"/>
    <property type="match status" value="1"/>
</dbReference>
<sequence length="851" mass="97443">MRVAARLKAVITDRGLLGRPFQTVVVPIVQCQCRPQNYSTADGTNSSTDASTIPDSAEVPKRRRPGRPRRTPEENALAALEKERKRAEKAAAKGLPPLSKALGEDYAKLYEEPAVFMKPMRRPVGRPFKIAPPPGEEEPPEPESPKLSRKRGVGRPKKRGRRPGSKNKPKPIGPRLPQKTSGRPKLIGPKYPTAGQKAKMAYCAGIPLSELVFGIPKDEIQKDPEEELEELEELEPEGTEKLKPRRKPRKNRTWGTAEPLEAGRPRKHGPELPSKIIIDQGVEKRVYLRPGRYKLFFSEEEREDKEFRQAREELVKEAVFKRRKDIAEYGISEDGAKKKRKTPLKDEVVVKIVKKELNRQTGPKAYEISELTRAARDFLASRKEEVDEEEQDREWEYLLDDEGQPIIPKKSPGGNTRHKLSPAKVKKSKWDGTTKITETGGEGWRQATPKKLRNSAPTIASLIEAGIPQPKPPTDKSLVIGEKKCADIFERFDFSEYEGCDVIDFNPGYGVFSRELNKAIKPSKHILLEHEAEFVPFLEETCTDSSFEIVRKDFYDWATFDDLIKNGKINPKKVPFEEGVNKTLLVTGMLHKEVKGDRFMAQILDAIAQKTWVFRYGRVKFLLWVDEEMVARYLPRTFGRRNRAAVMVEAFTDLREIASPPPFYTWADHRFFFRMDIWDRPDHVPNKQDAATGVKYAKQLKFISMDRDPPPVTFEPEEYWPPLRWAQTTLLDFTPKLTSPYLRGDVPDSEPWKFFNLFLTSSFLSRHTLMRNVLSKVGEGAEQMFETEESLKKFPDLPDKPAVHVSVEELEALAQAYEFWPWRSDDPFLGTDMRLSRPGMLEELEDAQILL</sequence>
<feature type="compositionally biased region" description="Basic residues" evidence="9">
    <location>
        <begin position="416"/>
        <end position="427"/>
    </location>
</feature>
<dbReference type="GO" id="GO:0034246">
    <property type="term" value="F:mitochondrial transcription factor activity"/>
    <property type="evidence" value="ECO:0007669"/>
    <property type="project" value="TreeGrafter"/>
</dbReference>
<keyword evidence="4 7" id="KW-0949">S-adenosyl-L-methionine</keyword>
<dbReference type="Gene3D" id="3.40.50.150">
    <property type="entry name" value="Vaccinia Virus protein VP39"/>
    <property type="match status" value="1"/>
</dbReference>
<dbReference type="EMBL" id="JAVHNR010000001">
    <property type="protein sequence ID" value="KAK6357166.1"/>
    <property type="molecule type" value="Genomic_DNA"/>
</dbReference>
<dbReference type="GO" id="GO:0005759">
    <property type="term" value="C:mitochondrial matrix"/>
    <property type="evidence" value="ECO:0007669"/>
    <property type="project" value="TreeGrafter"/>
</dbReference>
<dbReference type="PROSITE" id="PS51689">
    <property type="entry name" value="SAM_RNA_A_N6_MT"/>
    <property type="match status" value="1"/>
</dbReference>
<evidence type="ECO:0000256" key="6">
    <source>
        <dbReference type="ARBA" id="ARBA00024915"/>
    </source>
</evidence>
<dbReference type="InterPro" id="IPR023165">
    <property type="entry name" value="rRNA_Ade_diMease-like_C"/>
</dbReference>
<dbReference type="AlphaFoldDB" id="A0AAN8RSI3"/>
<feature type="compositionally biased region" description="Basic and acidic residues" evidence="9">
    <location>
        <begin position="261"/>
        <end position="270"/>
    </location>
</feature>
<feature type="binding site" evidence="7">
    <location>
        <position position="529"/>
    </location>
    <ligand>
        <name>S-adenosyl-L-methionine</name>
        <dbReference type="ChEBI" id="CHEBI:59789"/>
    </ligand>
</feature>
<protein>
    <recommendedName>
        <fullName evidence="8">rRNA adenine N(6)-methyltransferase</fullName>
        <ecNumber evidence="8">2.1.1.-</ecNumber>
    </recommendedName>
</protein>
<evidence type="ECO:0000256" key="7">
    <source>
        <dbReference type="PROSITE-ProRule" id="PRU01026"/>
    </source>
</evidence>
<dbReference type="SUPFAM" id="SSF53335">
    <property type="entry name" value="S-adenosyl-L-methionine-dependent methyltransferases"/>
    <property type="match status" value="1"/>
</dbReference>
<proteinExistence type="inferred from homology"/>
<keyword evidence="2 7" id="KW-0489">Methyltransferase</keyword>
<reference evidence="10 11" key="1">
    <citation type="submission" date="2019-10" db="EMBL/GenBank/DDBJ databases">
        <authorList>
            <person name="Palmer J.M."/>
        </authorList>
    </citation>
    <scope>NUCLEOTIDE SEQUENCE [LARGE SCALE GENOMIC DNA]</scope>
    <source>
        <strain evidence="10 11">TWF718</strain>
    </source>
</reference>
<feature type="compositionally biased region" description="Acidic residues" evidence="9">
    <location>
        <begin position="224"/>
        <end position="237"/>
    </location>
</feature>
<name>A0AAN8RSI3_9PEZI</name>
<comment type="caution">
    <text evidence="7">Lacks conserved residue(s) required for the propagation of feature annotation.</text>
</comment>
<keyword evidence="5 7" id="KW-0694">RNA-binding</keyword>
<dbReference type="GO" id="GO:0003723">
    <property type="term" value="F:RNA binding"/>
    <property type="evidence" value="ECO:0007669"/>
    <property type="project" value="UniProtKB-UniRule"/>
</dbReference>
<evidence type="ECO:0000256" key="1">
    <source>
        <dbReference type="ARBA" id="ARBA00004173"/>
    </source>
</evidence>
<comment type="function">
    <text evidence="6">Mitochondrial transcription factor that confers selective promoter recognition on the core subunit of the yeast mitochondrial RNA polymerase. Interacts with DNA in a non-specific manner.</text>
</comment>
<feature type="compositionally biased region" description="Basic residues" evidence="9">
    <location>
        <begin position="243"/>
        <end position="252"/>
    </location>
</feature>
<gene>
    <name evidence="10" type="primary">MTF1</name>
    <name evidence="10" type="ORF">TWF718_001491</name>
</gene>